<feature type="compositionally biased region" description="Polar residues" evidence="1">
    <location>
        <begin position="458"/>
        <end position="477"/>
    </location>
</feature>
<gene>
    <name evidence="2" type="ORF">LELG_03796</name>
</gene>
<evidence type="ECO:0000313" key="3">
    <source>
        <dbReference type="Proteomes" id="UP000001996"/>
    </source>
</evidence>
<dbReference type="eggNOG" id="ENOG502SEK2">
    <property type="taxonomic scope" value="Eukaryota"/>
</dbReference>
<evidence type="ECO:0000256" key="1">
    <source>
        <dbReference type="SAM" id="MobiDB-lite"/>
    </source>
</evidence>
<organism evidence="2 3">
    <name type="scientific">Lodderomyces elongisporus (strain ATCC 11503 / CBS 2605 / JCM 1781 / NBRC 1676 / NRRL YB-4239)</name>
    <name type="common">Yeast</name>
    <name type="synonym">Saccharomyces elongisporus</name>
    <dbReference type="NCBI Taxonomy" id="379508"/>
    <lineage>
        <taxon>Eukaryota</taxon>
        <taxon>Fungi</taxon>
        <taxon>Dikarya</taxon>
        <taxon>Ascomycota</taxon>
        <taxon>Saccharomycotina</taxon>
        <taxon>Pichiomycetes</taxon>
        <taxon>Debaryomycetaceae</taxon>
        <taxon>Candida/Lodderomyces clade</taxon>
        <taxon>Lodderomyces</taxon>
    </lineage>
</organism>
<feature type="compositionally biased region" description="Low complexity" evidence="1">
    <location>
        <begin position="142"/>
        <end position="155"/>
    </location>
</feature>
<protein>
    <submittedName>
        <fullName evidence="2">Uncharacterized protein</fullName>
    </submittedName>
</protein>
<feature type="region of interest" description="Disordered" evidence="1">
    <location>
        <begin position="276"/>
        <end position="308"/>
    </location>
</feature>
<feature type="region of interest" description="Disordered" evidence="1">
    <location>
        <begin position="193"/>
        <end position="224"/>
    </location>
</feature>
<dbReference type="OMA" id="DSINQHY"/>
<feature type="compositionally biased region" description="Polar residues" evidence="1">
    <location>
        <begin position="276"/>
        <end position="285"/>
    </location>
</feature>
<accession>A5E2F9</accession>
<sequence>MTETLPLTLLPSSSTTTAATTTTTTSTTTTNTTNTITYPHHNRVSITTPIKQFRDLTLNPTPSAPASTTETHTLSFTEPYSTKDDIQHQHQHQHQTYPRIGELNSSPTASTMYEKGYSHKITNNVLSELSNRAQQLTYLTKSSASSASTSSASSSPNKNYADQVTRRRNKRYSGIHMTKFKQMDSINLHYSVHKTPSPQKQQNEKEDANTTMMSSTKRRRTLNANNEIVAIPMLHTMAESFSYTDQENRLEFSRKVSPNKISPSKGSFNLHSMLRQTTEDGSPNKENIAPPTLPPNMKNKPKLNKRPSSLQLAGVIPHSTLQEQSSPIKAKPPSLSQYSTLSKKPSIPQLQKKTSIPQLQKKPGFPTLQRKLSIPQLNKKPLISQISSKDDSYNNNNNKSMVSPAQFQFQTQILSNTNTNTNTNLHYSKFGSKPSISHSDHTSHKVANNLPAPLGSMNPPTLYQKITPSSNTASTQPGLARISPSKSFSTFKLTSSTKQRFASSEIPRNSSTRSMHTPIAGGECRSISSGASLVSSTNGSCANHQQPAMTKSKSVTIPQPFSLYYKPTVSSSQKSLNKFQRFKERFN</sequence>
<feature type="region of interest" description="Disordered" evidence="1">
    <location>
        <begin position="320"/>
        <end position="373"/>
    </location>
</feature>
<dbReference type="VEuPathDB" id="FungiDB:LELG_03796"/>
<dbReference type="KEGG" id="lel:PVL30_004622"/>
<feature type="region of interest" description="Disordered" evidence="1">
    <location>
        <begin position="142"/>
        <end position="173"/>
    </location>
</feature>
<dbReference type="HOGENOM" id="CLU_044093_0_0_1"/>
<dbReference type="GeneID" id="5231949"/>
<evidence type="ECO:0000313" key="2">
    <source>
        <dbReference type="EMBL" id="EDK45617.1"/>
    </source>
</evidence>
<proteinExistence type="predicted"/>
<dbReference type="OrthoDB" id="4024111at2759"/>
<feature type="compositionally biased region" description="Polar residues" evidence="1">
    <location>
        <begin position="334"/>
        <end position="358"/>
    </location>
</feature>
<feature type="region of interest" description="Disordered" evidence="1">
    <location>
        <begin position="1"/>
        <end position="32"/>
    </location>
</feature>
<name>A5E2F9_LODEL</name>
<feature type="region of interest" description="Disordered" evidence="1">
    <location>
        <begin position="433"/>
        <end position="486"/>
    </location>
</feature>
<keyword evidence="3" id="KW-1185">Reference proteome</keyword>
<dbReference type="InParanoid" id="A5E2F9"/>
<feature type="region of interest" description="Disordered" evidence="1">
    <location>
        <begin position="499"/>
        <end position="519"/>
    </location>
</feature>
<dbReference type="Proteomes" id="UP000001996">
    <property type="component" value="Unassembled WGS sequence"/>
</dbReference>
<dbReference type="AlphaFoldDB" id="A5E2F9"/>
<feature type="compositionally biased region" description="Polar residues" evidence="1">
    <location>
        <begin position="499"/>
        <end position="515"/>
    </location>
</feature>
<reference evidence="2 3" key="1">
    <citation type="journal article" date="2009" name="Nature">
        <title>Evolution of pathogenicity and sexual reproduction in eight Candida genomes.</title>
        <authorList>
            <person name="Butler G."/>
            <person name="Rasmussen M.D."/>
            <person name="Lin M.F."/>
            <person name="Santos M.A."/>
            <person name="Sakthikumar S."/>
            <person name="Munro C.A."/>
            <person name="Rheinbay E."/>
            <person name="Grabherr M."/>
            <person name="Forche A."/>
            <person name="Reedy J.L."/>
            <person name="Agrafioti I."/>
            <person name="Arnaud M.B."/>
            <person name="Bates S."/>
            <person name="Brown A.J."/>
            <person name="Brunke S."/>
            <person name="Costanzo M.C."/>
            <person name="Fitzpatrick D.A."/>
            <person name="de Groot P.W."/>
            <person name="Harris D."/>
            <person name="Hoyer L.L."/>
            <person name="Hube B."/>
            <person name="Klis F.M."/>
            <person name="Kodira C."/>
            <person name="Lennard N."/>
            <person name="Logue M.E."/>
            <person name="Martin R."/>
            <person name="Neiman A.M."/>
            <person name="Nikolaou E."/>
            <person name="Quail M.A."/>
            <person name="Quinn J."/>
            <person name="Santos M.C."/>
            <person name="Schmitzberger F.F."/>
            <person name="Sherlock G."/>
            <person name="Shah P."/>
            <person name="Silverstein K.A."/>
            <person name="Skrzypek M.S."/>
            <person name="Soll D."/>
            <person name="Staggs R."/>
            <person name="Stansfield I."/>
            <person name="Stumpf M.P."/>
            <person name="Sudbery P.E."/>
            <person name="Srikantha T."/>
            <person name="Zeng Q."/>
            <person name="Berman J."/>
            <person name="Berriman M."/>
            <person name="Heitman J."/>
            <person name="Gow N.A."/>
            <person name="Lorenz M.C."/>
            <person name="Birren B.W."/>
            <person name="Kellis M."/>
            <person name="Cuomo C.A."/>
        </authorList>
    </citation>
    <scope>NUCLEOTIDE SEQUENCE [LARGE SCALE GENOMIC DNA]</scope>
    <source>
        <strain evidence="3">ATCC 11503 / BCRC 21390 / CBS 2605 / JCM 1781 / NBRC 1676 / NRRL YB-4239</strain>
    </source>
</reference>
<dbReference type="EMBL" id="CH981528">
    <property type="protein sequence ID" value="EDK45617.1"/>
    <property type="molecule type" value="Genomic_DNA"/>
</dbReference>